<feature type="domain" description="PPIase cyclophilin-type" evidence="35">
    <location>
        <begin position="2918"/>
        <end position="3074"/>
    </location>
</feature>
<feature type="domain" description="RanBD1" evidence="36">
    <location>
        <begin position="1141"/>
        <end position="1277"/>
    </location>
</feature>
<dbReference type="InterPro" id="IPR019734">
    <property type="entry name" value="TPR_rpt"/>
</dbReference>
<dbReference type="OrthoDB" id="9523654at2759"/>
<dbReference type="GO" id="GO:0006607">
    <property type="term" value="P:NLS-bearing protein import into nucleus"/>
    <property type="evidence" value="ECO:0007669"/>
    <property type="project" value="TreeGrafter"/>
</dbReference>
<feature type="domain" description="RanBP2-type" evidence="37">
    <location>
        <begin position="1385"/>
        <end position="1414"/>
    </location>
</feature>
<keyword evidence="11 32" id="KW-0863">Zinc-finger</keyword>
<dbReference type="FunFam" id="4.10.1060.10:FF:000018">
    <property type="entry name" value="E3 SUMO-protein ligase RanBP2"/>
    <property type="match status" value="1"/>
</dbReference>
<dbReference type="GO" id="GO:0051168">
    <property type="term" value="P:nuclear export"/>
    <property type="evidence" value="ECO:0007669"/>
    <property type="project" value="UniProtKB-ARBA"/>
</dbReference>
<feature type="compositionally biased region" description="Basic and acidic residues" evidence="34">
    <location>
        <begin position="1762"/>
        <end position="1773"/>
    </location>
</feature>
<evidence type="ECO:0000256" key="10">
    <source>
        <dbReference type="ARBA" id="ARBA00022737"/>
    </source>
</evidence>
<dbReference type="PRINTS" id="PR00153">
    <property type="entry name" value="CSAPPISMRASE"/>
</dbReference>
<keyword evidence="24" id="KW-0539">Nucleus</keyword>
<dbReference type="InterPro" id="IPR011990">
    <property type="entry name" value="TPR-like_helical_dom_sf"/>
</dbReference>
<dbReference type="RefSeq" id="XP_008060050.2">
    <property type="nucleotide sequence ID" value="XM_008061859.2"/>
</dbReference>
<evidence type="ECO:0000256" key="30">
    <source>
        <dbReference type="ARBA" id="ARBA00081161"/>
    </source>
</evidence>
<keyword evidence="7" id="KW-0597">Phosphoprotein</keyword>
<comment type="similarity">
    <text evidence="25">Belongs to the RanBP2 E3 ligase family.</text>
</comment>
<dbReference type="Proteomes" id="UP000189704">
    <property type="component" value="Unplaced"/>
</dbReference>
<feature type="region of interest" description="Disordered" evidence="34">
    <location>
        <begin position="2615"/>
        <end position="2689"/>
    </location>
</feature>
<evidence type="ECO:0000256" key="25">
    <source>
        <dbReference type="ARBA" id="ARBA00061164"/>
    </source>
</evidence>
<evidence type="ECO:0000256" key="15">
    <source>
        <dbReference type="ARBA" id="ARBA00022833"/>
    </source>
</evidence>
<feature type="domain" description="RanBD1" evidence="36">
    <location>
        <begin position="2164"/>
        <end position="2300"/>
    </location>
</feature>
<evidence type="ECO:0000256" key="28">
    <source>
        <dbReference type="ARBA" id="ARBA00077668"/>
    </source>
</evidence>
<dbReference type="SMART" id="SM00547">
    <property type="entry name" value="ZnF_RBZ"/>
    <property type="match status" value="6"/>
</dbReference>
<dbReference type="PROSITE" id="PS50005">
    <property type="entry name" value="TPR"/>
    <property type="match status" value="1"/>
</dbReference>
<feature type="domain" description="RanBP2-type" evidence="37">
    <location>
        <begin position="1321"/>
        <end position="1351"/>
    </location>
</feature>
<feature type="compositionally biased region" description="Polar residues" evidence="34">
    <location>
        <begin position="1774"/>
        <end position="1790"/>
    </location>
</feature>
<evidence type="ECO:0000256" key="11">
    <source>
        <dbReference type="ARBA" id="ARBA00022771"/>
    </source>
</evidence>
<reference evidence="39" key="1">
    <citation type="submission" date="2025-08" db="UniProtKB">
        <authorList>
            <consortium name="RefSeq"/>
        </authorList>
    </citation>
    <scope>IDENTIFICATION</scope>
</reference>
<keyword evidence="20" id="KW-0811">Translocation</keyword>
<dbReference type="SUPFAM" id="SSF90209">
    <property type="entry name" value="Ran binding protein zinc finger-like"/>
    <property type="match status" value="5"/>
</dbReference>
<feature type="compositionally biased region" description="Polar residues" evidence="34">
    <location>
        <begin position="2052"/>
        <end position="2075"/>
    </location>
</feature>
<dbReference type="SUPFAM" id="SSF50891">
    <property type="entry name" value="Cyclophilin-like"/>
    <property type="match status" value="1"/>
</dbReference>
<feature type="compositionally biased region" description="Acidic residues" evidence="34">
    <location>
        <begin position="2148"/>
        <end position="2160"/>
    </location>
</feature>
<dbReference type="PROSITE" id="PS00170">
    <property type="entry name" value="CSA_PPIASE_1"/>
    <property type="match status" value="1"/>
</dbReference>
<evidence type="ECO:0000256" key="3">
    <source>
        <dbReference type="ARBA" id="ARBA00004718"/>
    </source>
</evidence>
<dbReference type="Pfam" id="PF00160">
    <property type="entry name" value="Pro_isomerase"/>
    <property type="match status" value="1"/>
</dbReference>
<dbReference type="InterPro" id="IPR002130">
    <property type="entry name" value="Cyclophilin-type_PPIase_dom"/>
</dbReference>
<keyword evidence="4" id="KW-0813">Transport</keyword>
<feature type="domain" description="RanBP2-type" evidence="37">
    <location>
        <begin position="1636"/>
        <end position="1665"/>
    </location>
</feature>
<dbReference type="InterPro" id="IPR022011">
    <property type="entry name" value="IR1-M"/>
</dbReference>
<feature type="region of interest" description="Disordered" evidence="34">
    <location>
        <begin position="2412"/>
        <end position="2485"/>
    </location>
</feature>
<dbReference type="KEGG" id="csyr:103264213"/>
<dbReference type="PROSITE" id="PS50072">
    <property type="entry name" value="CSA_PPIASE_2"/>
    <property type="match status" value="1"/>
</dbReference>
<dbReference type="GO" id="GO:0005737">
    <property type="term" value="C:cytoplasm"/>
    <property type="evidence" value="ECO:0007669"/>
    <property type="project" value="TreeGrafter"/>
</dbReference>
<dbReference type="InterPro" id="IPR000156">
    <property type="entry name" value="Ran_bind_dom"/>
</dbReference>
<evidence type="ECO:0000313" key="39">
    <source>
        <dbReference type="RefSeq" id="XP_008060050.2"/>
    </source>
</evidence>
<feature type="compositionally biased region" description="Polar residues" evidence="34">
    <location>
        <begin position="1603"/>
        <end position="1625"/>
    </location>
</feature>
<evidence type="ECO:0000256" key="2">
    <source>
        <dbReference type="ARBA" id="ARBA00004567"/>
    </source>
</evidence>
<dbReference type="GO" id="GO:0006457">
    <property type="term" value="P:protein folding"/>
    <property type="evidence" value="ECO:0007669"/>
    <property type="project" value="InterPro"/>
</dbReference>
<accession>A0A1U7TQJ8</accession>
<dbReference type="CDD" id="cd13177">
    <property type="entry name" value="RanBD2_RanBP2-like"/>
    <property type="match status" value="1"/>
</dbReference>
<dbReference type="Pfam" id="PF12185">
    <property type="entry name" value="IR1-M"/>
    <property type="match status" value="2"/>
</dbReference>
<feature type="region of interest" description="Disordered" evidence="34">
    <location>
        <begin position="741"/>
        <end position="775"/>
    </location>
</feature>
<sequence length="3075" mass="341841">MKGFYFAKLYYEAKEYDLAKKYISTYINVQERDPKAHRFLGLLYEMEENTDKAIECYKRSVELNPTQKDLVLKIAELLCKNDVTDGRTKYWVERAAKLFPGSPAIYKLKEQLLDCEGEDGWNKLFDLIQSELYARPDDVHVNIRLVELYRSNKRLKDAVDHCHEAEKNIALRSSLEWNSCVVQTLKEYLESSQCLESDKSNWQATTSDLLLAYANLMLLTLSIRDVQESRELLESFDSALQSVKSSVGGNDELSATFLEMKGHFYMHAGSLLLKMGQHSDIQWRALSELAALCYLIAFQVPRPKIKLKGETGYNLLEMMAYDRLSQSGHMLLNLSHGKQDFLEEVVESLANESGQSALYDALFSSQSPKDSSFLGSDDIGNTDVQAPEPDDLARYDIGAIRAHNGSLQHLTWLGLQWNSLPSLPAIRKWLKQLFHHLPQETSRLETNAPESICILDLEVFLLGVIYTSHLQLKEKCNSHYNFYEPLCLPLPVCKQLCTERQKSWWDAVCNLIHRKAIPGTSAKLRLLVQHEINTLRAQEKHGLQPSLLVHWAKCLQKTGSDLNSFYDQREYISRSVHYWKKVLPLLKIIKKKSSIPEPVDPLFKHFHSVDIQASEIGEYEEDAHITFALLDAVNGNLEDAMTAFESIKNVVSYWNLALIFHRKAEDIENDALSPEEQEECKNYLRKTRDYLIKILDDCDSDLSVVKKLPVPLESVKEMFNSVIQELEDYTDGGSLYKNGSLRNADSDIKHSTPSPTKYSLSPSKSYKYSPKTPPRWAEDQNSLLKMICQQVEAIKKEMQELKLSSSNSASPHRWPTENYGPDSVPEGYQGSQTFHGAPLTVATTGPSVYYSQSPAYNSQYLLRPAANVTPTKGPVYGMNRLPPQQHIYAYPQQMHTPPVQSSSACMFSQEMYGPHALRFESPATGILSPRGDDYFSYNAQQTSTNPPLPEPGYFTKPSVAAHASRSGESKVIEFGKANFVQPGDGIRPSLTAPAHTTQSAPFKFNSNFKSNDGDFTFSSPQAVTQPPSTAFSNSESLLGLLTSDKPLQGDGYGGPKPVSGPTIGPRNAFNFGSKNVSGVSLTENVGPNHQRNSGFRRNDEAFTFHGPGRSLLGAPAPELATERHEADGGGARGEDDDDGPHFEPVVPLPDKIEVKTGEEDEEGLFCNRAKLFRFDGESKEWKERGIGNVKILRHKTSGKIRLLMRREQVLKICANHYISPDMKLTPNAGSDRSFVWHALDYADELPKPEQLAIRFKTPEEATLFKCKFEEAQSILKTSATNIATAPNQSIRIVKEPTSHDNKDICKSDAGNVNFEFQVAKKEGSWWHCNSCSLKNAATVKKCVSCQNLNPSSKELVGPPLVETVFVPKTGPENVQDRFALMTPKKEGHWDCSVCLVRNEPAVSRCIACQNTKSANKSGSSFVHQASFKLGQGDLPKSVNSDFRSVFPTKEGQWDCGVCSLQNEASATKCAACQNPRKQSLPTTSVPAPASFKFGTSEMSKTPKSGFGDMFARKEGQWDCSSCLVRNEASATKCVACQNPAKPSPSTCAVPAPTSFKFGTSETSRAPKSGFEGMFTKGEGQWDCSVCLERNEASATRCIACQNPSKQNEPTSAVPTPASSETSKTPKSGFEGMFAKKEGQWDCSVCFVQNESSSLKCVACSASKPTHKPIADAPSAFTLGSKMKLNDSSGSQVGTGFKSNFSEKAFTFGITEQGFKFGHVDQENTPSFTFQSSSNTESKSTKDRFSFPVSADGFKFGIQEPGNQEKKSGQHSENDTGFQAQDASSQKNGSGVIFGQTSSTFTFADLAKSTSGEGFQFGKKDPHFKGFSGAGEKLFSSQSAKVADKANTSADFEKDDDAYKTEDSDDIHFEPVVQMPEKVELVTGEEDEKVLYSQRVKLFRFDAEISQWKERGLGNLKILKNEVNGKLRMLMRREQVLKVCANHWITTTMNLKPLSGSDRAWMWLASDFSDGDAKLEQLAAKFKTPELAEEFKQKFEECQRLLLDIPLQTPHKLVDTGRAAKLIQRAEEMKSGLKDFKTFLTNDQTKVTEEETQNSGTGAASASDTTVKPNPENTGSKLEWDSYDLREDALESSVSSSSVHASPLASSPVRKNLFRFGESTTGFNFSFKSALSPSKSPTKLNQSGTSVGTDEESDVTQEEERDGQYFEPVVPLPDLVEVSSGEENEQVVFSHRAKLYRYDKDVGQWKERGIGDIKILQNYDNKQVRIVMRRDQVLKLCANHRITPDMTLQNMKGTERVWVWTACDFADGERKVEHLAVRFKLQDVADSFKKIFDEAKTAQERDSLITPHVSRSSTPRESPCGKIAVAVLEETTRERTDLIQSDDVADTTSEVGEVSSTSETATKAVVSPPKFVFGSESVKSIFSSEKSKPFAFGNSSATGSLFGFSFNAPLKSNDNETSSVVQSESEGKVEPDEYELSKSSDIRPPPDGKVKNLFASLPTEESSINHTFTTADKAKEKNKPEHSPSDDDVLIVYERTPTAEQKALANKLQLPPTFFCYKNRPDYISEEEEDDEDFETAVKKLNGKLYLDDSEKCRPVEENLADHEKECVIVWEKKPTDEEKAKADTLKLPPTFFCGVCSDTDEDNGNGEDFQSELQKVQEAQKSQSEEITSTAGSMDTGRTEATSPFLNKSEEPDSTAESVRSPPVSSGVADIPVDLSTRKEIDADSTSQVESKTVTFGFGSSTGLSFADLASSNSGDFAFGSKDTNFQWANTGATVFGTPPTSKVGEDEDASDEEVVHDEDIHFEPIVSLPEVEVKSGEEDEEILFKERAKLYRWDRDVSQWKERGVGDIKILWHTMKSYYRILMRRDQVLKVCANHVITKTMELKPLNVSNNALVWTASDYADGEAKVEQLAVRFKTKEVADCFKKKFEECQQNLLKLQKGHVSLAAELSKDTNPLVFFDVCADGEPLGRITMELFSNIVPQTAENFRALCTGEKGFGFKNSIFHRVIPDFVCQGGDITKHDGTGGQSIYGDKFEDENFNVKHTGPGLLSMANRGRDTNNSQFFITLKKAEHLDFKHVVFGFVKDGMDTVKKIESFGSPKGSVSRRISITECGQI</sequence>
<keyword evidence="18" id="KW-0653">Protein transport</keyword>
<dbReference type="Gene3D" id="4.10.1060.10">
    <property type="entry name" value="Zinc finger, RanBP2-type"/>
    <property type="match status" value="6"/>
</dbReference>
<evidence type="ECO:0000256" key="29">
    <source>
        <dbReference type="ARBA" id="ARBA00080051"/>
    </source>
</evidence>
<keyword evidence="6" id="KW-1017">Isopeptide bond</keyword>
<keyword evidence="21" id="KW-0906">Nuclear pore complex</keyword>
<evidence type="ECO:0000256" key="4">
    <source>
        <dbReference type="ARBA" id="ARBA00022448"/>
    </source>
</evidence>
<keyword evidence="5" id="KW-0488">Methylation</keyword>
<evidence type="ECO:0000259" key="37">
    <source>
        <dbReference type="PROSITE" id="PS50199"/>
    </source>
</evidence>
<feature type="domain" description="RanBD1" evidence="36">
    <location>
        <begin position="2762"/>
        <end position="2897"/>
    </location>
</feature>
<evidence type="ECO:0000256" key="31">
    <source>
        <dbReference type="ARBA" id="ARBA00083688"/>
    </source>
</evidence>
<evidence type="ECO:0000256" key="18">
    <source>
        <dbReference type="ARBA" id="ARBA00022927"/>
    </source>
</evidence>
<keyword evidence="39" id="KW-0436">Ligase</keyword>
<dbReference type="InterPro" id="IPR011993">
    <property type="entry name" value="PH-like_dom_sf"/>
</dbReference>
<gene>
    <name evidence="39" type="primary">LOC103264213</name>
</gene>
<evidence type="ECO:0000313" key="38">
    <source>
        <dbReference type="Proteomes" id="UP000189704"/>
    </source>
</evidence>
<comment type="subcellular location">
    <subcellularLocation>
        <location evidence="1">Nucleus membrane</location>
    </subcellularLocation>
    <subcellularLocation>
        <location evidence="2">Nucleus</location>
        <location evidence="2">Nuclear pore complex</location>
    </subcellularLocation>
</comment>
<dbReference type="PROSITE" id="PS50199">
    <property type="entry name" value="ZF_RANBP2_2"/>
    <property type="match status" value="6"/>
</dbReference>
<proteinExistence type="inferred from homology"/>
<dbReference type="GO" id="GO:0016874">
    <property type="term" value="F:ligase activity"/>
    <property type="evidence" value="ECO:0007669"/>
    <property type="project" value="UniProtKB-KW"/>
</dbReference>
<feature type="region of interest" description="Disordered" evidence="34">
    <location>
        <begin position="2043"/>
        <end position="2080"/>
    </location>
</feature>
<feature type="compositionally biased region" description="Low complexity" evidence="34">
    <location>
        <begin position="2346"/>
        <end position="2359"/>
    </location>
</feature>
<keyword evidence="13 33" id="KW-0802">TPR repeat</keyword>
<dbReference type="FunFam" id="2.40.100.10:FF:000020">
    <property type="entry name" value="E3 SUMO-protein ligase RanBP2"/>
    <property type="match status" value="1"/>
</dbReference>
<dbReference type="Pfam" id="PF00641">
    <property type="entry name" value="Zn_ribbon_RanBP"/>
    <property type="match status" value="6"/>
</dbReference>
<dbReference type="InterPro" id="IPR001876">
    <property type="entry name" value="Znf_RanBP2"/>
</dbReference>
<evidence type="ECO:0000256" key="17">
    <source>
        <dbReference type="ARBA" id="ARBA00022884"/>
    </source>
</evidence>
<evidence type="ECO:0000256" key="19">
    <source>
        <dbReference type="ARBA" id="ARBA00022990"/>
    </source>
</evidence>
<evidence type="ECO:0000256" key="8">
    <source>
        <dbReference type="ARBA" id="ARBA00022679"/>
    </source>
</evidence>
<keyword evidence="16" id="KW-0832">Ubl conjugation</keyword>
<evidence type="ECO:0000256" key="33">
    <source>
        <dbReference type="PROSITE-ProRule" id="PRU00339"/>
    </source>
</evidence>
<feature type="region of interest" description="Disordered" evidence="34">
    <location>
        <begin position="1603"/>
        <end position="1628"/>
    </location>
</feature>
<keyword evidence="8" id="KW-0808">Transferase</keyword>
<dbReference type="PANTHER" id="PTHR23138">
    <property type="entry name" value="RAN BINDING PROTEIN"/>
    <property type="match status" value="1"/>
</dbReference>
<dbReference type="GO" id="GO:0003755">
    <property type="term" value="F:peptidyl-prolyl cis-trans isomerase activity"/>
    <property type="evidence" value="ECO:0007669"/>
    <property type="project" value="InterPro"/>
</dbReference>
<evidence type="ECO:0000256" key="14">
    <source>
        <dbReference type="ARBA" id="ARBA00022816"/>
    </source>
</evidence>
<dbReference type="CDD" id="cd01926">
    <property type="entry name" value="cyclophilin_ABH_like"/>
    <property type="match status" value="1"/>
</dbReference>
<keyword evidence="9" id="KW-0479">Metal-binding</keyword>
<dbReference type="PROSITE" id="PS50196">
    <property type="entry name" value="RANBD1"/>
    <property type="match status" value="4"/>
</dbReference>
<feature type="region of interest" description="Disordered" evidence="34">
    <location>
        <begin position="1755"/>
        <end position="1790"/>
    </location>
</feature>
<dbReference type="InterPro" id="IPR013105">
    <property type="entry name" value="TPR_2"/>
</dbReference>
<keyword evidence="10" id="KW-0677">Repeat</keyword>
<dbReference type="SMART" id="SM00160">
    <property type="entry name" value="RanBD"/>
    <property type="match status" value="4"/>
</dbReference>
<feature type="repeat" description="TPR" evidence="33">
    <location>
        <begin position="34"/>
        <end position="67"/>
    </location>
</feature>
<keyword evidence="15" id="KW-0862">Zinc</keyword>
<dbReference type="InterPro" id="IPR029000">
    <property type="entry name" value="Cyclophilin-like_dom_sf"/>
</dbReference>
<name>A0A1U7TQJ8_CARSF</name>
<protein>
    <recommendedName>
        <fullName evidence="27">E3 SUMO-protein ligase RanBP2</fullName>
    </recommendedName>
    <alternativeName>
        <fullName evidence="29">358 kDa nucleoporin</fullName>
    </alternativeName>
    <alternativeName>
        <fullName evidence="31">Nuclear pore complex protein Nup358</fullName>
    </alternativeName>
    <alternativeName>
        <fullName evidence="28">Nucleoporin Nup358</fullName>
    </alternativeName>
    <alternativeName>
        <fullName evidence="30">Ran-binding protein 2</fullName>
    </alternativeName>
</protein>
<keyword evidence="14" id="KW-0509">mRNA transport</keyword>
<dbReference type="GeneID" id="103264213"/>
<feature type="region of interest" description="Disordered" evidence="34">
    <location>
        <begin position="1120"/>
        <end position="1139"/>
    </location>
</feature>
<dbReference type="GO" id="GO:0019789">
    <property type="term" value="F:SUMO transferase activity"/>
    <property type="evidence" value="ECO:0007669"/>
    <property type="project" value="UniProtKB-ARBA"/>
</dbReference>
<feature type="domain" description="RanBD1" evidence="36">
    <location>
        <begin position="1867"/>
        <end position="2003"/>
    </location>
</feature>
<evidence type="ECO:0000256" key="13">
    <source>
        <dbReference type="ARBA" id="ARBA00022803"/>
    </source>
</evidence>
<dbReference type="InterPro" id="IPR020892">
    <property type="entry name" value="Cyclophilin-type_PPIase_CS"/>
</dbReference>
<keyword evidence="22" id="KW-0472">Membrane</keyword>
<evidence type="ECO:0000256" key="34">
    <source>
        <dbReference type="SAM" id="MobiDB-lite"/>
    </source>
</evidence>
<evidence type="ECO:0000256" key="23">
    <source>
        <dbReference type="ARBA" id="ARBA00023157"/>
    </source>
</evidence>
<feature type="compositionally biased region" description="Polar residues" evidence="34">
    <location>
        <begin position="2458"/>
        <end position="2469"/>
    </location>
</feature>
<dbReference type="GO" id="GO:0051028">
    <property type="term" value="P:mRNA transport"/>
    <property type="evidence" value="ECO:0007669"/>
    <property type="project" value="UniProtKB-KW"/>
</dbReference>
<evidence type="ECO:0000259" key="35">
    <source>
        <dbReference type="PROSITE" id="PS50072"/>
    </source>
</evidence>
<feature type="domain" description="RanBP2-type" evidence="37">
    <location>
        <begin position="1449"/>
        <end position="1478"/>
    </location>
</feature>
<dbReference type="PROSITE" id="PS01358">
    <property type="entry name" value="ZF_RANBP2_1"/>
    <property type="match status" value="6"/>
</dbReference>
<dbReference type="PANTHER" id="PTHR23138:SF87">
    <property type="entry name" value="E3 SUMO-PROTEIN LIGASE RANBP2"/>
    <property type="match status" value="1"/>
</dbReference>
<feature type="domain" description="RanBP2-type" evidence="37">
    <location>
        <begin position="1577"/>
        <end position="1606"/>
    </location>
</feature>
<keyword evidence="17" id="KW-0694">RNA-binding</keyword>
<evidence type="ECO:0000256" key="16">
    <source>
        <dbReference type="ARBA" id="ARBA00022843"/>
    </source>
</evidence>
<evidence type="ECO:0000256" key="12">
    <source>
        <dbReference type="ARBA" id="ARBA00022786"/>
    </source>
</evidence>
<dbReference type="FunFam" id="2.30.29.30:FF:000018">
    <property type="entry name" value="E3 SUMO-protein ligase RanBP2"/>
    <property type="match status" value="4"/>
</dbReference>
<dbReference type="GO" id="GO:0005643">
    <property type="term" value="C:nuclear pore"/>
    <property type="evidence" value="ECO:0007669"/>
    <property type="project" value="UniProtKB-SubCell"/>
</dbReference>
<feature type="compositionally biased region" description="Basic and acidic residues" evidence="34">
    <location>
        <begin position="2424"/>
        <end position="2449"/>
    </location>
</feature>
<evidence type="ECO:0000256" key="24">
    <source>
        <dbReference type="ARBA" id="ARBA00023242"/>
    </source>
</evidence>
<dbReference type="GO" id="GO:0003723">
    <property type="term" value="F:RNA binding"/>
    <property type="evidence" value="ECO:0007669"/>
    <property type="project" value="UniProtKB-KW"/>
</dbReference>
<keyword evidence="23" id="KW-1015">Disulfide bond</keyword>
<keyword evidence="12" id="KW-0833">Ubl conjugation pathway</keyword>
<feature type="compositionally biased region" description="Basic and acidic residues" evidence="34">
    <location>
        <begin position="2471"/>
        <end position="2484"/>
    </location>
</feature>
<comment type="subunit">
    <text evidence="26">Part of the nuclear pore complex. Forms a complex with NXT1, NXF1 and RANGAP1. Forms a tight complex with RANBP1 and UBE2I. Interacts with SUMO1 but not SUMO2. Interacts with PRKN. Interacts with sumoylated RANGAP1. Interacts with CDCA8. Interacts with PML (isoform PML-4). Interacts with BICD2. Interacts with MCM3AP isoform GANP. Interacts with COX11. Interacts with synaptic plasticity regulator PANTS.</text>
</comment>
<dbReference type="Gene3D" id="2.30.29.30">
    <property type="entry name" value="Pleckstrin-homology domain (PH domain)/Phosphotyrosine-binding domain (PTB)"/>
    <property type="match status" value="4"/>
</dbReference>
<evidence type="ECO:0000256" key="1">
    <source>
        <dbReference type="ARBA" id="ARBA00004126"/>
    </source>
</evidence>
<evidence type="ECO:0000256" key="27">
    <source>
        <dbReference type="ARBA" id="ARBA00070141"/>
    </source>
</evidence>
<dbReference type="InterPro" id="IPR045255">
    <property type="entry name" value="RanBP1-like"/>
</dbReference>
<organism evidence="38 39">
    <name type="scientific">Carlito syrichta</name>
    <name type="common">Philippine tarsier</name>
    <name type="synonym">Tarsius syrichta</name>
    <dbReference type="NCBI Taxonomy" id="1868482"/>
    <lineage>
        <taxon>Eukaryota</taxon>
        <taxon>Metazoa</taxon>
        <taxon>Chordata</taxon>
        <taxon>Craniata</taxon>
        <taxon>Vertebrata</taxon>
        <taxon>Euteleostomi</taxon>
        <taxon>Mammalia</taxon>
        <taxon>Eutheria</taxon>
        <taxon>Euarchontoglires</taxon>
        <taxon>Primates</taxon>
        <taxon>Haplorrhini</taxon>
        <taxon>Tarsiiformes</taxon>
        <taxon>Tarsiidae</taxon>
        <taxon>Carlito</taxon>
    </lineage>
</organism>
<dbReference type="SMART" id="SM00028">
    <property type="entry name" value="TPR"/>
    <property type="match status" value="1"/>
</dbReference>
<comment type="pathway">
    <text evidence="3">Protein modification; protein sumoylation.</text>
</comment>
<dbReference type="FunFam" id="1.25.40.10:FF:000114">
    <property type="entry name" value="E3 SUMO-protein ligase RanBP2 isoform X1"/>
    <property type="match status" value="1"/>
</dbReference>
<dbReference type="Pfam" id="PF07719">
    <property type="entry name" value="TPR_2"/>
    <property type="match status" value="1"/>
</dbReference>
<feature type="domain" description="RanBP2-type" evidence="37">
    <location>
        <begin position="1513"/>
        <end position="1542"/>
    </location>
</feature>
<dbReference type="GO" id="GO:0005096">
    <property type="term" value="F:GTPase activator activity"/>
    <property type="evidence" value="ECO:0007669"/>
    <property type="project" value="TreeGrafter"/>
</dbReference>
<keyword evidence="38" id="KW-1185">Reference proteome</keyword>
<evidence type="ECO:0000256" key="22">
    <source>
        <dbReference type="ARBA" id="ARBA00023136"/>
    </source>
</evidence>
<dbReference type="Gene3D" id="2.40.100.10">
    <property type="entry name" value="Cyclophilin-like"/>
    <property type="match status" value="1"/>
</dbReference>
<feature type="region of interest" description="Disordered" evidence="34">
    <location>
        <begin position="2127"/>
        <end position="2162"/>
    </location>
</feature>
<feature type="compositionally biased region" description="Polar residues" evidence="34">
    <location>
        <begin position="2412"/>
        <end position="2423"/>
    </location>
</feature>
<dbReference type="Gene3D" id="1.25.40.10">
    <property type="entry name" value="Tetratricopeptide repeat domain"/>
    <property type="match status" value="1"/>
</dbReference>
<feature type="compositionally biased region" description="Low complexity" evidence="34">
    <location>
        <begin position="751"/>
        <end position="770"/>
    </location>
</feature>
<dbReference type="GO" id="GO:0008270">
    <property type="term" value="F:zinc ion binding"/>
    <property type="evidence" value="ECO:0007669"/>
    <property type="project" value="UniProtKB-KW"/>
</dbReference>
<evidence type="ECO:0000256" key="5">
    <source>
        <dbReference type="ARBA" id="ARBA00022481"/>
    </source>
</evidence>
<dbReference type="CDD" id="cd14685">
    <property type="entry name" value="RanBD3_RanBP2-like"/>
    <property type="match status" value="1"/>
</dbReference>
<dbReference type="Pfam" id="PF00638">
    <property type="entry name" value="Ran_BP1"/>
    <property type="match status" value="4"/>
</dbReference>
<dbReference type="FunFam" id="4.10.1060.10:FF:000003">
    <property type="entry name" value="E3 SUMO-protein ligase RanBP2"/>
    <property type="match status" value="5"/>
</dbReference>
<dbReference type="SUPFAM" id="SSF48452">
    <property type="entry name" value="TPR-like"/>
    <property type="match status" value="1"/>
</dbReference>
<evidence type="ECO:0000256" key="20">
    <source>
        <dbReference type="ARBA" id="ARBA00023010"/>
    </source>
</evidence>
<dbReference type="GO" id="GO:0031965">
    <property type="term" value="C:nuclear membrane"/>
    <property type="evidence" value="ECO:0007669"/>
    <property type="project" value="UniProtKB-SubCell"/>
</dbReference>
<evidence type="ECO:0000256" key="9">
    <source>
        <dbReference type="ARBA" id="ARBA00022723"/>
    </source>
</evidence>
<dbReference type="SUPFAM" id="SSF50729">
    <property type="entry name" value="PH domain-like"/>
    <property type="match status" value="4"/>
</dbReference>
<evidence type="ECO:0000256" key="26">
    <source>
        <dbReference type="ARBA" id="ARBA00062762"/>
    </source>
</evidence>
<evidence type="ECO:0000256" key="7">
    <source>
        <dbReference type="ARBA" id="ARBA00022553"/>
    </source>
</evidence>
<dbReference type="STRING" id="1868482.ENSTSYP00000001576"/>
<keyword evidence="19" id="KW-0007">Acetylation</keyword>
<evidence type="ECO:0000256" key="21">
    <source>
        <dbReference type="ARBA" id="ARBA00023132"/>
    </source>
</evidence>
<feature type="compositionally biased region" description="Polar residues" evidence="34">
    <location>
        <begin position="2615"/>
        <end position="2633"/>
    </location>
</feature>
<dbReference type="CDD" id="cd13178">
    <property type="entry name" value="RanBD4_RanBP2-like"/>
    <property type="match status" value="1"/>
</dbReference>
<evidence type="ECO:0000256" key="6">
    <source>
        <dbReference type="ARBA" id="ARBA00022499"/>
    </source>
</evidence>
<feature type="region of interest" description="Disordered" evidence="34">
    <location>
        <begin position="2339"/>
        <end position="2359"/>
    </location>
</feature>
<evidence type="ECO:0000259" key="36">
    <source>
        <dbReference type="PROSITE" id="PS50196"/>
    </source>
</evidence>
<feature type="compositionally biased region" description="Polar residues" evidence="34">
    <location>
        <begin position="2127"/>
        <end position="2147"/>
    </location>
</feature>
<evidence type="ECO:0000256" key="32">
    <source>
        <dbReference type="PROSITE-ProRule" id="PRU00322"/>
    </source>
</evidence>
<dbReference type="InterPro" id="IPR036443">
    <property type="entry name" value="Znf_RanBP2_sf"/>
</dbReference>
<dbReference type="CDD" id="cd14684">
    <property type="entry name" value="RanBD1_RanBP2-like"/>
    <property type="match status" value="1"/>
</dbReference>